<keyword evidence="4" id="KW-1185">Reference proteome</keyword>
<protein>
    <submittedName>
        <fullName evidence="3">Uncharacterized protein</fullName>
    </submittedName>
</protein>
<dbReference type="PANTHER" id="PTHR31016">
    <property type="entry name" value="OS04G0228100 PROTEIN"/>
    <property type="match status" value="1"/>
</dbReference>
<evidence type="ECO:0000313" key="3">
    <source>
        <dbReference type="EMBL" id="EOY34727.1"/>
    </source>
</evidence>
<dbReference type="Gramene" id="EOY34727">
    <property type="protein sequence ID" value="EOY34727"/>
    <property type="gene ID" value="TCM_042313"/>
</dbReference>
<organism evidence="3 4">
    <name type="scientific">Theobroma cacao</name>
    <name type="common">Cacao</name>
    <name type="synonym">Cocoa</name>
    <dbReference type="NCBI Taxonomy" id="3641"/>
    <lineage>
        <taxon>Eukaryota</taxon>
        <taxon>Viridiplantae</taxon>
        <taxon>Streptophyta</taxon>
        <taxon>Embryophyta</taxon>
        <taxon>Tracheophyta</taxon>
        <taxon>Spermatophyta</taxon>
        <taxon>Magnoliopsida</taxon>
        <taxon>eudicotyledons</taxon>
        <taxon>Gunneridae</taxon>
        <taxon>Pentapetalae</taxon>
        <taxon>rosids</taxon>
        <taxon>malvids</taxon>
        <taxon>Malvales</taxon>
        <taxon>Malvaceae</taxon>
        <taxon>Byttnerioideae</taxon>
        <taxon>Theobroma</taxon>
    </lineage>
</organism>
<feature type="region of interest" description="Disordered" evidence="2">
    <location>
        <begin position="33"/>
        <end position="78"/>
    </location>
</feature>
<keyword evidence="1" id="KW-0175">Coiled coil</keyword>
<dbReference type="InParanoid" id="A0A061GZ89"/>
<dbReference type="AlphaFoldDB" id="A0A061GZ89"/>
<sequence length="417" mass="46826">MAYRRRQQQEILASAAADDLVDVEVDAAKAIRASSAHKDSSLSSAYGYGSLHSSSASPLSTPTPTPKDSQSHEYTSMKSLNESKQGFWGSLARKAKAFLDDDNVQHQIDSDGRAKSKLPRRPMPEKHQKIYQSHDSHRQMDNPTLQKGLGAIASSLNYIGNAVEEGLTIVENRTAGIIQETRKHIRKKPSGSVPQNQAAKQPQMQQQVRLPMQGDQEIQLKASRDVAMAMAAKAKLLLRELKTVKADLAFAKERCAQLEEENRILRENRERGDNPEDDELIRLQLETLLAEKARLAHENSIYARENRFLREVVEYHQLTMQDVVYLDESTEEVTEVYPIKEDHVSTNGSNVQVFLISSIILFDCGVLKVRGFSSGEITEGFRTTVGATTYMIRDEGLFGKSKIKIWYRSKDSLGKCF</sequence>
<evidence type="ECO:0000313" key="4">
    <source>
        <dbReference type="Proteomes" id="UP000026915"/>
    </source>
</evidence>
<feature type="coiled-coil region" evidence="1">
    <location>
        <begin position="234"/>
        <end position="268"/>
    </location>
</feature>
<dbReference type="eggNOG" id="ENOG502QPQ1">
    <property type="taxonomic scope" value="Eukaryota"/>
</dbReference>
<dbReference type="FunCoup" id="A0A061GZ89">
    <property type="interactions" value="1229"/>
</dbReference>
<dbReference type="OMA" id="VVYFDES"/>
<feature type="compositionally biased region" description="Polar residues" evidence="2">
    <location>
        <begin position="66"/>
        <end position="78"/>
    </location>
</feature>
<evidence type="ECO:0000256" key="1">
    <source>
        <dbReference type="SAM" id="Coils"/>
    </source>
</evidence>
<dbReference type="EMBL" id="CM001887">
    <property type="protein sequence ID" value="EOY34727.1"/>
    <property type="molecule type" value="Genomic_DNA"/>
</dbReference>
<accession>A0A061GZ89</accession>
<feature type="region of interest" description="Disordered" evidence="2">
    <location>
        <begin position="103"/>
        <end position="125"/>
    </location>
</feature>
<gene>
    <name evidence="3" type="ORF">TCM_042313</name>
</gene>
<evidence type="ECO:0000256" key="2">
    <source>
        <dbReference type="SAM" id="MobiDB-lite"/>
    </source>
</evidence>
<dbReference type="HOGENOM" id="CLU_042729_0_1_1"/>
<name>A0A061GZ89_THECC</name>
<proteinExistence type="predicted"/>
<dbReference type="Proteomes" id="UP000026915">
    <property type="component" value="Chromosome 9"/>
</dbReference>
<dbReference type="PANTHER" id="PTHR31016:SF22">
    <property type="entry name" value="RRNA BIOGENESIS PROTEIN RRP36-LIKE"/>
    <property type="match status" value="1"/>
</dbReference>
<reference evidence="3 4" key="1">
    <citation type="journal article" date="2013" name="Genome Biol.">
        <title>The genome sequence of the most widely cultivated cacao type and its use to identify candidate genes regulating pod color.</title>
        <authorList>
            <person name="Motamayor J.C."/>
            <person name="Mockaitis K."/>
            <person name="Schmutz J."/>
            <person name="Haiminen N."/>
            <person name="Iii D.L."/>
            <person name="Cornejo O."/>
            <person name="Findley S.D."/>
            <person name="Zheng P."/>
            <person name="Utro F."/>
            <person name="Royaert S."/>
            <person name="Saski C."/>
            <person name="Jenkins J."/>
            <person name="Podicheti R."/>
            <person name="Zhao M."/>
            <person name="Scheffler B.E."/>
            <person name="Stack J.C."/>
            <person name="Feltus F.A."/>
            <person name="Mustiga G.M."/>
            <person name="Amores F."/>
            <person name="Phillips W."/>
            <person name="Marelli J.P."/>
            <person name="May G.D."/>
            <person name="Shapiro H."/>
            <person name="Ma J."/>
            <person name="Bustamante C.D."/>
            <person name="Schnell R.J."/>
            <person name="Main D."/>
            <person name="Gilbert D."/>
            <person name="Parida L."/>
            <person name="Kuhn D.N."/>
        </authorList>
    </citation>
    <scope>NUCLEOTIDE SEQUENCE [LARGE SCALE GENOMIC DNA]</scope>
    <source>
        <strain evidence="4">cv. Matina 1-6</strain>
    </source>
</reference>
<dbReference type="STRING" id="3641.A0A061GZ89"/>
<feature type="compositionally biased region" description="Low complexity" evidence="2">
    <location>
        <begin position="41"/>
        <end position="62"/>
    </location>
</feature>